<protein>
    <recommendedName>
        <fullName evidence="3">DUF1798 family protein</fullName>
    </recommendedName>
</protein>
<proteinExistence type="predicted"/>
<dbReference type="Gene3D" id="1.20.120.440">
    <property type="entry name" value="YppE-like"/>
    <property type="match status" value="1"/>
</dbReference>
<sequence length="129" mass="15084">MYLEAEQNLIELSERLLQNLEYALQRFHDTKEQQVRGDFHEEVKPFADEVKLTTDSWKKSASEWLGQNRPKNLHINQIETAANYLEVISVQAFFPETSKKRFLDQTQSVEFILKSLIIAINQLGVFPTE</sequence>
<dbReference type="EMBL" id="JXIQ01000185">
    <property type="protein sequence ID" value="KIY20806.1"/>
    <property type="molecule type" value="Genomic_DNA"/>
</dbReference>
<dbReference type="AlphaFoldDB" id="A0A0D6Z707"/>
<keyword evidence="2" id="KW-1185">Reference proteome</keyword>
<dbReference type="RefSeq" id="WP_044396134.1">
    <property type="nucleotide sequence ID" value="NZ_JXIQ01000185.1"/>
</dbReference>
<dbReference type="Pfam" id="PF08807">
    <property type="entry name" value="DUF1798"/>
    <property type="match status" value="1"/>
</dbReference>
<dbReference type="PATRIC" id="fig|285983.3.peg.2945"/>
<dbReference type="Proteomes" id="UP000032512">
    <property type="component" value="Unassembled WGS sequence"/>
</dbReference>
<dbReference type="OrthoDB" id="2361079at2"/>
<accession>A0A0D6Z707</accession>
<dbReference type="InterPro" id="IPR023351">
    <property type="entry name" value="YppE-like_sf"/>
</dbReference>
<dbReference type="InterPro" id="IPR014913">
    <property type="entry name" value="YppE-like"/>
</dbReference>
<name>A0A0D6Z707_9BACI</name>
<gene>
    <name evidence="1" type="ORF">UB32_17360</name>
</gene>
<evidence type="ECO:0008006" key="3">
    <source>
        <dbReference type="Google" id="ProtNLM"/>
    </source>
</evidence>
<reference evidence="1 2" key="1">
    <citation type="submission" date="2015-01" db="EMBL/GenBank/DDBJ databases">
        <title>Draft genome sequences of the supercritical CO2 tolerant bacteria Bacillus subterraneus MITOT1 and Bacillus cereus MIT0214.</title>
        <authorList>
            <person name="Peet K.C."/>
            <person name="Thompson J.R."/>
        </authorList>
    </citation>
    <scope>NUCLEOTIDE SEQUENCE [LARGE SCALE GENOMIC DNA]</scope>
    <source>
        <strain evidence="1 2">MITOT1</strain>
    </source>
</reference>
<evidence type="ECO:0000313" key="2">
    <source>
        <dbReference type="Proteomes" id="UP000032512"/>
    </source>
</evidence>
<evidence type="ECO:0000313" key="1">
    <source>
        <dbReference type="EMBL" id="KIY20806.1"/>
    </source>
</evidence>
<dbReference type="SUPFAM" id="SSF140415">
    <property type="entry name" value="YppE-like"/>
    <property type="match status" value="1"/>
</dbReference>
<organism evidence="1 2">
    <name type="scientific">Mesobacillus subterraneus</name>
    <dbReference type="NCBI Taxonomy" id="285983"/>
    <lineage>
        <taxon>Bacteria</taxon>
        <taxon>Bacillati</taxon>
        <taxon>Bacillota</taxon>
        <taxon>Bacilli</taxon>
        <taxon>Bacillales</taxon>
        <taxon>Bacillaceae</taxon>
        <taxon>Mesobacillus</taxon>
    </lineage>
</organism>
<comment type="caution">
    <text evidence="1">The sequence shown here is derived from an EMBL/GenBank/DDBJ whole genome shotgun (WGS) entry which is preliminary data.</text>
</comment>